<dbReference type="NCBIfam" id="TIGR03426">
    <property type="entry name" value="shape_MreD"/>
    <property type="match status" value="1"/>
</dbReference>
<dbReference type="GO" id="GO:0008360">
    <property type="term" value="P:regulation of cell shape"/>
    <property type="evidence" value="ECO:0007669"/>
    <property type="project" value="UniProtKB-KW"/>
</dbReference>
<evidence type="ECO:0000256" key="6">
    <source>
        <dbReference type="ARBA" id="ARBA00022989"/>
    </source>
</evidence>
<feature type="transmembrane region" description="Helical" evidence="8">
    <location>
        <begin position="104"/>
        <end position="127"/>
    </location>
</feature>
<comment type="caution">
    <text evidence="9">The sequence shown here is derived from an EMBL/GenBank/DDBJ whole genome shotgun (WGS) entry which is preliminary data.</text>
</comment>
<keyword evidence="10" id="KW-1185">Reference proteome</keyword>
<keyword evidence="3" id="KW-1003">Cell membrane</keyword>
<dbReference type="GO" id="GO:0005886">
    <property type="term" value="C:plasma membrane"/>
    <property type="evidence" value="ECO:0007669"/>
    <property type="project" value="UniProtKB-SubCell"/>
</dbReference>
<name>A0A0L8APV1_9BACT</name>
<gene>
    <name evidence="9" type="ORF">OB69_03550</name>
</gene>
<feature type="transmembrane region" description="Helical" evidence="8">
    <location>
        <begin position="6"/>
        <end position="23"/>
    </location>
</feature>
<evidence type="ECO:0000256" key="7">
    <source>
        <dbReference type="ARBA" id="ARBA00023136"/>
    </source>
</evidence>
<dbReference type="InterPro" id="IPR007227">
    <property type="entry name" value="Cell_shape_determining_MreD"/>
</dbReference>
<comment type="similarity">
    <text evidence="2">Belongs to the MreD family.</text>
</comment>
<evidence type="ECO:0000256" key="8">
    <source>
        <dbReference type="SAM" id="Phobius"/>
    </source>
</evidence>
<keyword evidence="4 8" id="KW-0812">Transmembrane</keyword>
<evidence type="ECO:0000256" key="5">
    <source>
        <dbReference type="ARBA" id="ARBA00022960"/>
    </source>
</evidence>
<evidence type="ECO:0000313" key="9">
    <source>
        <dbReference type="EMBL" id="KOF04207.1"/>
    </source>
</evidence>
<keyword evidence="7 8" id="KW-0472">Membrane</keyword>
<keyword evidence="6 8" id="KW-1133">Transmembrane helix</keyword>
<feature type="transmembrane region" description="Helical" evidence="8">
    <location>
        <begin position="61"/>
        <end position="83"/>
    </location>
</feature>
<evidence type="ECO:0000256" key="1">
    <source>
        <dbReference type="ARBA" id="ARBA00004651"/>
    </source>
</evidence>
<reference evidence="10" key="1">
    <citation type="submission" date="2014-11" db="EMBL/GenBank/DDBJ databases">
        <title>Genome sequencing of Roseivirga sp. D-25.</title>
        <authorList>
            <person name="Selvaratnam C."/>
            <person name="Thevarajoo S."/>
            <person name="Goh K.M."/>
            <person name="Eee R."/>
            <person name="Chan K.-G."/>
            <person name="Chong C.S."/>
        </authorList>
    </citation>
    <scope>NUCLEOTIDE SEQUENCE [LARGE SCALE GENOMIC DNA]</scope>
    <source>
        <strain evidence="10">D-25</strain>
    </source>
</reference>
<comment type="subcellular location">
    <subcellularLocation>
        <location evidence="1">Cell membrane</location>
        <topology evidence="1">Multi-pass membrane protein</topology>
    </subcellularLocation>
</comment>
<proteinExistence type="inferred from homology"/>
<dbReference type="EMBL" id="JSVA01000004">
    <property type="protein sequence ID" value="KOF04207.1"/>
    <property type="molecule type" value="Genomic_DNA"/>
</dbReference>
<evidence type="ECO:0000256" key="2">
    <source>
        <dbReference type="ARBA" id="ARBA00007776"/>
    </source>
</evidence>
<dbReference type="PATRIC" id="fig|1566026.4.peg.2481"/>
<accession>A0A0L8APV1</accession>
<dbReference type="AlphaFoldDB" id="A0A0L8APV1"/>
<organism evidence="9 10">
    <name type="scientific">Roseivirga seohaensis subsp. aquiponti</name>
    <dbReference type="NCBI Taxonomy" id="1566026"/>
    <lineage>
        <taxon>Bacteria</taxon>
        <taxon>Pseudomonadati</taxon>
        <taxon>Bacteroidota</taxon>
        <taxon>Cytophagia</taxon>
        <taxon>Cytophagales</taxon>
        <taxon>Roseivirgaceae</taxon>
        <taxon>Roseivirga</taxon>
    </lineage>
</organism>
<evidence type="ECO:0000313" key="10">
    <source>
        <dbReference type="Proteomes" id="UP000036908"/>
    </source>
</evidence>
<keyword evidence="5" id="KW-0133">Cell shape</keyword>
<evidence type="ECO:0000256" key="3">
    <source>
        <dbReference type="ARBA" id="ARBA00022475"/>
    </source>
</evidence>
<sequence>MILTVTAILLMIFQVLILKYFVIFGIGFCFLYLMFLLFLPLEIGFASAMIIGLIAGLIVDLFYNTLGIHAFACVLITFLRPYWMKWNKPRSGYEVNDLPMITNYGLGWFVIYALPLIFIHALTVFLIESGGNQLVGISILKSAVTALISLVFMIAIQYLFYSKAKR</sequence>
<evidence type="ECO:0000256" key="4">
    <source>
        <dbReference type="ARBA" id="ARBA00022692"/>
    </source>
</evidence>
<feature type="transmembrane region" description="Helical" evidence="8">
    <location>
        <begin position="139"/>
        <end position="161"/>
    </location>
</feature>
<dbReference type="Proteomes" id="UP000036908">
    <property type="component" value="Unassembled WGS sequence"/>
</dbReference>
<protein>
    <submittedName>
        <fullName evidence="9">Uncharacterized protein</fullName>
    </submittedName>
</protein>
<feature type="transmembrane region" description="Helical" evidence="8">
    <location>
        <begin position="30"/>
        <end position="55"/>
    </location>
</feature>